<keyword evidence="2" id="KW-1185">Reference proteome</keyword>
<dbReference type="AlphaFoldDB" id="A0A1A9GK24"/>
<protein>
    <recommendedName>
        <fullName evidence="3">SAF domain-containing protein</fullName>
    </recommendedName>
</protein>
<dbReference type="STRING" id="1300347.I601_2189"/>
<proteinExistence type="predicted"/>
<evidence type="ECO:0008006" key="3">
    <source>
        <dbReference type="Google" id="ProtNLM"/>
    </source>
</evidence>
<evidence type="ECO:0000313" key="1">
    <source>
        <dbReference type="EMBL" id="ANH38614.1"/>
    </source>
</evidence>
<sequence length="238" mass="24383">MEEQVRGAAGVGMMPAVKAEPASSSVVPPAVRSTRPGWRDPRLWVGVALVAASVLLGARLLAAADDMVTVWAAGSDLGVGQRLEPEDLVAQRVRFDDAQAQAGYLGADDELPADATLVRPVTAGELVPAAALGPAEGAARVELPLSVDPERLPDLGAGTTVDVYLLATGRDADGRKVRLDPGPVLADVTVVDASTPDGGFGSSGQRRVVVAVPAEDADAYVALLGRLGEPTVLISRAQ</sequence>
<dbReference type="Proteomes" id="UP000077868">
    <property type="component" value="Chromosome"/>
</dbReference>
<name>A0A1A9GK24_9ACTN</name>
<accession>A0A1A9GK24</accession>
<organism evidence="1 2">
    <name type="scientific">Nocardioides dokdonensis FR1436</name>
    <dbReference type="NCBI Taxonomy" id="1300347"/>
    <lineage>
        <taxon>Bacteria</taxon>
        <taxon>Bacillati</taxon>
        <taxon>Actinomycetota</taxon>
        <taxon>Actinomycetes</taxon>
        <taxon>Propionibacteriales</taxon>
        <taxon>Nocardioidaceae</taxon>
        <taxon>Nocardioides</taxon>
    </lineage>
</organism>
<evidence type="ECO:0000313" key="2">
    <source>
        <dbReference type="Proteomes" id="UP000077868"/>
    </source>
</evidence>
<dbReference type="KEGG" id="ndk:I601_2189"/>
<dbReference type="PATRIC" id="fig|1300347.3.peg.2184"/>
<reference evidence="1 2" key="1">
    <citation type="submission" date="2016-03" db="EMBL/GenBank/DDBJ databases">
        <title>Complete genome sequence of a soil Actinobacterium, Nocardioides dokdonensis FR1436.</title>
        <authorList>
            <person name="Kwon S.-K."/>
            <person name="Kim K."/>
            <person name="Kim J.F."/>
        </authorList>
    </citation>
    <scope>NUCLEOTIDE SEQUENCE [LARGE SCALE GENOMIC DNA]</scope>
    <source>
        <strain evidence="1 2">FR1436</strain>
    </source>
</reference>
<gene>
    <name evidence="1" type="ORF">I601_2189</name>
</gene>
<dbReference type="EMBL" id="CP015079">
    <property type="protein sequence ID" value="ANH38614.1"/>
    <property type="molecule type" value="Genomic_DNA"/>
</dbReference>